<dbReference type="Gene3D" id="3.30.428.10">
    <property type="entry name" value="HIT-like"/>
    <property type="match status" value="1"/>
</dbReference>
<name>A0A645FVB7_9ZZZZ</name>
<proteinExistence type="predicted"/>
<evidence type="ECO:0000313" key="2">
    <source>
        <dbReference type="EMBL" id="MPN17756.1"/>
    </source>
</evidence>
<organism evidence="2">
    <name type="scientific">bioreactor metagenome</name>
    <dbReference type="NCBI Taxonomy" id="1076179"/>
    <lineage>
        <taxon>unclassified sequences</taxon>
        <taxon>metagenomes</taxon>
        <taxon>ecological metagenomes</taxon>
    </lineage>
</organism>
<dbReference type="EMBL" id="VSSQ01064952">
    <property type="protein sequence ID" value="MPN17756.1"/>
    <property type="molecule type" value="Genomic_DNA"/>
</dbReference>
<dbReference type="PROSITE" id="PS00892">
    <property type="entry name" value="HIT_1"/>
    <property type="match status" value="1"/>
</dbReference>
<protein>
    <submittedName>
        <fullName evidence="2">Purine nucleoside phosphoramidase</fullName>
        <ecNumber evidence="2">3.9.1.-</ecNumber>
    </submittedName>
</protein>
<evidence type="ECO:0000259" key="1">
    <source>
        <dbReference type="PROSITE" id="PS51084"/>
    </source>
</evidence>
<dbReference type="SUPFAM" id="SSF54197">
    <property type="entry name" value="HIT-like"/>
    <property type="match status" value="1"/>
</dbReference>
<dbReference type="InterPro" id="IPR036265">
    <property type="entry name" value="HIT-like_sf"/>
</dbReference>
<dbReference type="AlphaFoldDB" id="A0A645FVB7"/>
<dbReference type="InterPro" id="IPR019808">
    <property type="entry name" value="Histidine_triad_CS"/>
</dbReference>
<dbReference type="GO" id="GO:0016787">
    <property type="term" value="F:hydrolase activity"/>
    <property type="evidence" value="ECO:0007669"/>
    <property type="project" value="UniProtKB-KW"/>
</dbReference>
<comment type="caution">
    <text evidence="2">The sequence shown here is derived from an EMBL/GenBank/DDBJ whole genome shotgun (WGS) entry which is preliminary data.</text>
</comment>
<dbReference type="InterPro" id="IPR011146">
    <property type="entry name" value="HIT-like"/>
</dbReference>
<dbReference type="CDD" id="cd01276">
    <property type="entry name" value="PKCI_related"/>
    <property type="match status" value="1"/>
</dbReference>
<reference evidence="2" key="1">
    <citation type="submission" date="2019-08" db="EMBL/GenBank/DDBJ databases">
        <authorList>
            <person name="Kucharzyk K."/>
            <person name="Murdoch R.W."/>
            <person name="Higgins S."/>
            <person name="Loffler F."/>
        </authorList>
    </citation>
    <scope>NUCLEOTIDE SEQUENCE</scope>
</reference>
<feature type="domain" description="HIT" evidence="1">
    <location>
        <begin position="5"/>
        <end position="113"/>
    </location>
</feature>
<accession>A0A645FVB7</accession>
<dbReference type="PANTHER" id="PTHR23089">
    <property type="entry name" value="HISTIDINE TRIAD HIT PROTEIN"/>
    <property type="match status" value="1"/>
</dbReference>
<sequence length="113" mass="12323">MENCIFCKIAAGEIPANKVYEDDMAMAFYDLNPQAPVHVLIIPKKHYGSILDIEADGAPMNHLCKVARLLAKELGVDEKGFRLVVNTGDDGGQTVHHLHMHLTGGRAFGWPAG</sequence>
<dbReference type="PROSITE" id="PS51084">
    <property type="entry name" value="HIT_2"/>
    <property type="match status" value="1"/>
</dbReference>
<gene>
    <name evidence="2" type="ORF">SDC9_165111</name>
</gene>
<dbReference type="PRINTS" id="PR00332">
    <property type="entry name" value="HISTRIAD"/>
</dbReference>
<dbReference type="InterPro" id="IPR001310">
    <property type="entry name" value="Histidine_triad_HIT"/>
</dbReference>
<dbReference type="Pfam" id="PF01230">
    <property type="entry name" value="HIT"/>
    <property type="match status" value="1"/>
</dbReference>
<keyword evidence="2" id="KW-0378">Hydrolase</keyword>
<dbReference type="EC" id="3.9.1.-" evidence="2"/>